<protein>
    <submittedName>
        <fullName evidence="8">RNA polymerase sigma factor</fullName>
    </submittedName>
</protein>
<dbReference type="OrthoDB" id="9780326at2"/>
<proteinExistence type="inferred from homology"/>
<dbReference type="NCBIfam" id="TIGR02937">
    <property type="entry name" value="sigma70-ECF"/>
    <property type="match status" value="1"/>
</dbReference>
<evidence type="ECO:0000313" key="9">
    <source>
        <dbReference type="Proteomes" id="UP000287352"/>
    </source>
</evidence>
<dbReference type="GO" id="GO:0003677">
    <property type="term" value="F:DNA binding"/>
    <property type="evidence" value="ECO:0007669"/>
    <property type="project" value="UniProtKB-KW"/>
</dbReference>
<feature type="domain" description="RNA polymerase sigma factor 70 region 4 type 2" evidence="7">
    <location>
        <begin position="140"/>
        <end position="190"/>
    </location>
</feature>
<dbReference type="PANTHER" id="PTHR43133:SF8">
    <property type="entry name" value="RNA POLYMERASE SIGMA FACTOR HI_1459-RELATED"/>
    <property type="match status" value="1"/>
</dbReference>
<sequence length="208" mass="23840">MEMDVQVVEVARLQAKDAQAFRSLIERLQQPITGYLYRLVRDYEVALDLSQDTFLQVYKEIEKTSVDLALDAWIYRIATNYGLQYLNRKRLRQIVHFSANPTSSLEDGIATMQIEHEDANILQLIALGPSVEEQAETRILVEQTLALLRPKDAACLQLHFANGLTYEQIGKLIAITPEAARKRVARGVEKFRAVYARNSIEEYPEKEE</sequence>
<evidence type="ECO:0000259" key="7">
    <source>
        <dbReference type="Pfam" id="PF08281"/>
    </source>
</evidence>
<dbReference type="InterPro" id="IPR014284">
    <property type="entry name" value="RNA_pol_sigma-70_dom"/>
</dbReference>
<dbReference type="InterPro" id="IPR036388">
    <property type="entry name" value="WH-like_DNA-bd_sf"/>
</dbReference>
<keyword evidence="3" id="KW-0731">Sigma factor</keyword>
<evidence type="ECO:0000256" key="4">
    <source>
        <dbReference type="ARBA" id="ARBA00023125"/>
    </source>
</evidence>
<keyword evidence="4" id="KW-0238">DNA-binding</keyword>
<dbReference type="GO" id="GO:0006352">
    <property type="term" value="P:DNA-templated transcription initiation"/>
    <property type="evidence" value="ECO:0007669"/>
    <property type="project" value="InterPro"/>
</dbReference>
<dbReference type="PANTHER" id="PTHR43133">
    <property type="entry name" value="RNA POLYMERASE ECF-TYPE SIGMA FACTO"/>
    <property type="match status" value="1"/>
</dbReference>
<dbReference type="RefSeq" id="WP_126578506.1">
    <property type="nucleotide sequence ID" value="NZ_BIFR01000001.1"/>
</dbReference>
<dbReference type="EMBL" id="BIFR01000001">
    <property type="protein sequence ID" value="GCE10947.1"/>
    <property type="molecule type" value="Genomic_DNA"/>
</dbReference>
<dbReference type="InterPro" id="IPR013249">
    <property type="entry name" value="RNA_pol_sigma70_r4_t2"/>
</dbReference>
<evidence type="ECO:0000259" key="6">
    <source>
        <dbReference type="Pfam" id="PF04542"/>
    </source>
</evidence>
<comment type="caution">
    <text evidence="8">The sequence shown here is derived from an EMBL/GenBank/DDBJ whole genome shotgun (WGS) entry which is preliminary data.</text>
</comment>
<evidence type="ECO:0000256" key="1">
    <source>
        <dbReference type="ARBA" id="ARBA00010641"/>
    </source>
</evidence>
<dbReference type="Gene3D" id="1.10.1740.10">
    <property type="match status" value="1"/>
</dbReference>
<evidence type="ECO:0000313" key="8">
    <source>
        <dbReference type="EMBL" id="GCE10947.1"/>
    </source>
</evidence>
<evidence type="ECO:0000256" key="3">
    <source>
        <dbReference type="ARBA" id="ARBA00023082"/>
    </source>
</evidence>
<name>A0A401ZVS7_9CHLR</name>
<dbReference type="InterPro" id="IPR013324">
    <property type="entry name" value="RNA_pol_sigma_r3/r4-like"/>
</dbReference>
<dbReference type="InterPro" id="IPR039425">
    <property type="entry name" value="RNA_pol_sigma-70-like"/>
</dbReference>
<dbReference type="AlphaFoldDB" id="A0A401ZVS7"/>
<reference evidence="9" key="1">
    <citation type="submission" date="2018-12" db="EMBL/GenBank/DDBJ databases">
        <title>Tengunoibacter tsumagoiensis gen. nov., sp. nov., Dictyobacter kobayashii sp. nov., D. alpinus sp. nov., and D. joshuensis sp. nov. and description of Dictyobacteraceae fam. nov. within the order Ktedonobacterales isolated from Tengu-no-mugimeshi.</title>
        <authorList>
            <person name="Wang C.M."/>
            <person name="Zheng Y."/>
            <person name="Sakai Y."/>
            <person name="Toyoda A."/>
            <person name="Minakuchi Y."/>
            <person name="Abe K."/>
            <person name="Yokota A."/>
            <person name="Yabe S."/>
        </authorList>
    </citation>
    <scope>NUCLEOTIDE SEQUENCE [LARGE SCALE GENOMIC DNA]</scope>
    <source>
        <strain evidence="9">Uno3</strain>
    </source>
</reference>
<keyword evidence="5" id="KW-0804">Transcription</keyword>
<dbReference type="Pfam" id="PF08281">
    <property type="entry name" value="Sigma70_r4_2"/>
    <property type="match status" value="1"/>
</dbReference>
<dbReference type="GO" id="GO:0016987">
    <property type="term" value="F:sigma factor activity"/>
    <property type="evidence" value="ECO:0007669"/>
    <property type="project" value="UniProtKB-KW"/>
</dbReference>
<dbReference type="CDD" id="cd06171">
    <property type="entry name" value="Sigma70_r4"/>
    <property type="match status" value="1"/>
</dbReference>
<dbReference type="Pfam" id="PF04542">
    <property type="entry name" value="Sigma70_r2"/>
    <property type="match status" value="1"/>
</dbReference>
<dbReference type="SUPFAM" id="SSF88946">
    <property type="entry name" value="Sigma2 domain of RNA polymerase sigma factors"/>
    <property type="match status" value="1"/>
</dbReference>
<organism evidence="8 9">
    <name type="scientific">Tengunoibacter tsumagoiensis</name>
    <dbReference type="NCBI Taxonomy" id="2014871"/>
    <lineage>
        <taxon>Bacteria</taxon>
        <taxon>Bacillati</taxon>
        <taxon>Chloroflexota</taxon>
        <taxon>Ktedonobacteria</taxon>
        <taxon>Ktedonobacterales</taxon>
        <taxon>Dictyobacteraceae</taxon>
        <taxon>Tengunoibacter</taxon>
    </lineage>
</organism>
<gene>
    <name evidence="8" type="primary">rpoE_2</name>
    <name evidence="8" type="ORF">KTT_08060</name>
</gene>
<dbReference type="InterPro" id="IPR013325">
    <property type="entry name" value="RNA_pol_sigma_r2"/>
</dbReference>
<evidence type="ECO:0000256" key="5">
    <source>
        <dbReference type="ARBA" id="ARBA00023163"/>
    </source>
</evidence>
<dbReference type="Gene3D" id="1.10.10.10">
    <property type="entry name" value="Winged helix-like DNA-binding domain superfamily/Winged helix DNA-binding domain"/>
    <property type="match status" value="1"/>
</dbReference>
<keyword evidence="9" id="KW-1185">Reference proteome</keyword>
<evidence type="ECO:0000256" key="2">
    <source>
        <dbReference type="ARBA" id="ARBA00023015"/>
    </source>
</evidence>
<dbReference type="InterPro" id="IPR007627">
    <property type="entry name" value="RNA_pol_sigma70_r2"/>
</dbReference>
<comment type="similarity">
    <text evidence="1">Belongs to the sigma-70 factor family. ECF subfamily.</text>
</comment>
<feature type="domain" description="RNA polymerase sigma-70 region 2" evidence="6">
    <location>
        <begin position="24"/>
        <end position="90"/>
    </location>
</feature>
<accession>A0A401ZVS7</accession>
<keyword evidence="2" id="KW-0805">Transcription regulation</keyword>
<dbReference type="Proteomes" id="UP000287352">
    <property type="component" value="Unassembled WGS sequence"/>
</dbReference>
<dbReference type="SUPFAM" id="SSF88659">
    <property type="entry name" value="Sigma3 and sigma4 domains of RNA polymerase sigma factors"/>
    <property type="match status" value="1"/>
</dbReference>